<protein>
    <recommendedName>
        <fullName evidence="5">Short-chain dehydrogenase/reductase family protein</fullName>
    </recommendedName>
</protein>
<dbReference type="InterPro" id="IPR002347">
    <property type="entry name" value="SDR_fam"/>
</dbReference>
<keyword evidence="4" id="KW-1185">Reference proteome</keyword>
<gene>
    <name evidence="3" type="ORF">B0H17DRAFT_1009214</name>
</gene>
<keyword evidence="2" id="KW-0732">Signal</keyword>
<comment type="caution">
    <text evidence="3">The sequence shown here is derived from an EMBL/GenBank/DDBJ whole genome shotgun (WGS) entry which is preliminary data.</text>
</comment>
<feature type="signal peptide" evidence="2">
    <location>
        <begin position="1"/>
        <end position="22"/>
    </location>
</feature>
<sequence length="340" mass="37220">MGQTASILASFLFTFIPDQLFAQLPTVDADLTGRIFLVTGSNTGLGLAVAIHLARLKPARLVLGVRDLAKGAEAKKEIIAQTQFAGTIDVWELDMTKFESVKSFAKKTNSTLARLDGAIINAGIANPAQWYMTSDGWERTLQVNAIATGLLSVLLLPLLQVTTKLPPPPDALQTPPHLTITGSAGTPNYGPISRTKDPNILQTLNDKSKWVEPDRYFVTKLFDLYLAREIGTLPQAEGVVVNVVDPGLCLSDIGRDENLKGVALYLFHKLGWPVSKGALNLLYGVLTPTPSGSFITSCEIRQPPSWTRSKDAFKVQRKVWDEMVEVWRGVSPDIDELVRR</sequence>
<evidence type="ECO:0000313" key="4">
    <source>
        <dbReference type="Proteomes" id="UP001221757"/>
    </source>
</evidence>
<dbReference type="EMBL" id="JARKIE010000041">
    <property type="protein sequence ID" value="KAJ7694641.1"/>
    <property type="molecule type" value="Genomic_DNA"/>
</dbReference>
<name>A0AAD7GMG1_MYCRO</name>
<dbReference type="SUPFAM" id="SSF51735">
    <property type="entry name" value="NAD(P)-binding Rossmann-fold domains"/>
    <property type="match status" value="1"/>
</dbReference>
<evidence type="ECO:0000256" key="2">
    <source>
        <dbReference type="SAM" id="SignalP"/>
    </source>
</evidence>
<dbReference type="GO" id="GO:0016491">
    <property type="term" value="F:oxidoreductase activity"/>
    <property type="evidence" value="ECO:0007669"/>
    <property type="project" value="UniProtKB-KW"/>
</dbReference>
<evidence type="ECO:0000256" key="1">
    <source>
        <dbReference type="ARBA" id="ARBA00023002"/>
    </source>
</evidence>
<organism evidence="3 4">
    <name type="scientific">Mycena rosella</name>
    <name type="common">Pink bonnet</name>
    <name type="synonym">Agaricus rosellus</name>
    <dbReference type="NCBI Taxonomy" id="1033263"/>
    <lineage>
        <taxon>Eukaryota</taxon>
        <taxon>Fungi</taxon>
        <taxon>Dikarya</taxon>
        <taxon>Basidiomycota</taxon>
        <taxon>Agaricomycotina</taxon>
        <taxon>Agaricomycetes</taxon>
        <taxon>Agaricomycetidae</taxon>
        <taxon>Agaricales</taxon>
        <taxon>Marasmiineae</taxon>
        <taxon>Mycenaceae</taxon>
        <taxon>Mycena</taxon>
    </lineage>
</organism>
<dbReference type="PRINTS" id="PR00081">
    <property type="entry name" value="GDHRDH"/>
</dbReference>
<dbReference type="Pfam" id="PF00106">
    <property type="entry name" value="adh_short"/>
    <property type="match status" value="1"/>
</dbReference>
<dbReference type="Gene3D" id="3.40.50.720">
    <property type="entry name" value="NAD(P)-binding Rossmann-like Domain"/>
    <property type="match status" value="1"/>
</dbReference>
<dbReference type="AlphaFoldDB" id="A0AAD7GMG1"/>
<feature type="chain" id="PRO_5042061576" description="Short-chain dehydrogenase/reductase family protein" evidence="2">
    <location>
        <begin position="23"/>
        <end position="340"/>
    </location>
</feature>
<reference evidence="3" key="1">
    <citation type="submission" date="2023-03" db="EMBL/GenBank/DDBJ databases">
        <title>Massive genome expansion in bonnet fungi (Mycena s.s.) driven by repeated elements and novel gene families across ecological guilds.</title>
        <authorList>
            <consortium name="Lawrence Berkeley National Laboratory"/>
            <person name="Harder C.B."/>
            <person name="Miyauchi S."/>
            <person name="Viragh M."/>
            <person name="Kuo A."/>
            <person name="Thoen E."/>
            <person name="Andreopoulos B."/>
            <person name="Lu D."/>
            <person name="Skrede I."/>
            <person name="Drula E."/>
            <person name="Henrissat B."/>
            <person name="Morin E."/>
            <person name="Kohler A."/>
            <person name="Barry K."/>
            <person name="LaButti K."/>
            <person name="Morin E."/>
            <person name="Salamov A."/>
            <person name="Lipzen A."/>
            <person name="Mereny Z."/>
            <person name="Hegedus B."/>
            <person name="Baldrian P."/>
            <person name="Stursova M."/>
            <person name="Weitz H."/>
            <person name="Taylor A."/>
            <person name="Grigoriev I.V."/>
            <person name="Nagy L.G."/>
            <person name="Martin F."/>
            <person name="Kauserud H."/>
        </authorList>
    </citation>
    <scope>NUCLEOTIDE SEQUENCE</scope>
    <source>
        <strain evidence="3">CBHHK067</strain>
    </source>
</reference>
<evidence type="ECO:0008006" key="5">
    <source>
        <dbReference type="Google" id="ProtNLM"/>
    </source>
</evidence>
<dbReference type="PANTHER" id="PTHR43157:SF31">
    <property type="entry name" value="PHOSPHATIDYLINOSITOL-GLYCAN BIOSYNTHESIS CLASS F PROTEIN"/>
    <property type="match status" value="1"/>
</dbReference>
<dbReference type="PANTHER" id="PTHR43157">
    <property type="entry name" value="PHOSPHATIDYLINOSITOL-GLYCAN BIOSYNTHESIS CLASS F PROTEIN-RELATED"/>
    <property type="match status" value="1"/>
</dbReference>
<dbReference type="Proteomes" id="UP001221757">
    <property type="component" value="Unassembled WGS sequence"/>
</dbReference>
<dbReference type="InterPro" id="IPR036291">
    <property type="entry name" value="NAD(P)-bd_dom_sf"/>
</dbReference>
<evidence type="ECO:0000313" key="3">
    <source>
        <dbReference type="EMBL" id="KAJ7694641.1"/>
    </source>
</evidence>
<proteinExistence type="predicted"/>
<accession>A0AAD7GMG1</accession>
<keyword evidence="1" id="KW-0560">Oxidoreductase</keyword>